<feature type="compositionally biased region" description="Polar residues" evidence="2">
    <location>
        <begin position="434"/>
        <end position="443"/>
    </location>
</feature>
<dbReference type="Gene3D" id="2.60.450.20">
    <property type="match status" value="1"/>
</dbReference>
<gene>
    <name evidence="4" type="ORF">WJX74_001142</name>
</gene>
<reference evidence="4 5" key="1">
    <citation type="journal article" date="2024" name="Nat. Commun.">
        <title>Phylogenomics reveals the evolutionary origins of lichenization in chlorophyte algae.</title>
        <authorList>
            <person name="Puginier C."/>
            <person name="Libourel C."/>
            <person name="Otte J."/>
            <person name="Skaloud P."/>
            <person name="Haon M."/>
            <person name="Grisel S."/>
            <person name="Petersen M."/>
            <person name="Berrin J.G."/>
            <person name="Delaux P.M."/>
            <person name="Dal Grande F."/>
            <person name="Keller J."/>
        </authorList>
    </citation>
    <scope>NUCLEOTIDE SEQUENCE [LARGE SCALE GENOMIC DNA]</scope>
    <source>
        <strain evidence="4 5">SAG 2145</strain>
    </source>
</reference>
<dbReference type="PANTHER" id="PTHR10331:SF6">
    <property type="entry name" value="SPINDLE ASSEMBLY ABNORMAL 4"/>
    <property type="match status" value="1"/>
</dbReference>
<feature type="region of interest" description="Disordered" evidence="2">
    <location>
        <begin position="603"/>
        <end position="631"/>
    </location>
</feature>
<dbReference type="Pfam" id="PF07202">
    <property type="entry name" value="Tcp10_C"/>
    <property type="match status" value="1"/>
</dbReference>
<feature type="compositionally biased region" description="Low complexity" evidence="2">
    <location>
        <begin position="755"/>
        <end position="770"/>
    </location>
</feature>
<feature type="compositionally biased region" description="Polar residues" evidence="2">
    <location>
        <begin position="1251"/>
        <end position="1266"/>
    </location>
</feature>
<evidence type="ECO:0000313" key="4">
    <source>
        <dbReference type="EMBL" id="KAK9837596.1"/>
    </source>
</evidence>
<dbReference type="PANTHER" id="PTHR10331">
    <property type="entry name" value="T COMPLEX PROTEIN 10"/>
    <property type="match status" value="1"/>
</dbReference>
<dbReference type="EMBL" id="JALJOS010000006">
    <property type="protein sequence ID" value="KAK9837596.1"/>
    <property type="molecule type" value="Genomic_DNA"/>
</dbReference>
<dbReference type="InterPro" id="IPR009852">
    <property type="entry name" value="CENPJ_C_dom"/>
</dbReference>
<feature type="compositionally biased region" description="Basic and acidic residues" evidence="2">
    <location>
        <begin position="603"/>
        <end position="613"/>
    </location>
</feature>
<dbReference type="InterPro" id="IPR026581">
    <property type="entry name" value="TCP10L/CENPJ"/>
</dbReference>
<comment type="caution">
    <text evidence="4">The sequence shown here is derived from an EMBL/GenBank/DDBJ whole genome shotgun (WGS) entry which is preliminary data.</text>
</comment>
<dbReference type="Proteomes" id="UP001438707">
    <property type="component" value="Unassembled WGS sequence"/>
</dbReference>
<dbReference type="CDD" id="cd22249">
    <property type="entry name" value="UDM1_RNF168_RNF169-like"/>
    <property type="match status" value="1"/>
</dbReference>
<feature type="region of interest" description="Disordered" evidence="2">
    <location>
        <begin position="901"/>
        <end position="929"/>
    </location>
</feature>
<feature type="compositionally biased region" description="Polar residues" evidence="2">
    <location>
        <begin position="296"/>
        <end position="310"/>
    </location>
</feature>
<feature type="compositionally biased region" description="Basic and acidic residues" evidence="2">
    <location>
        <begin position="386"/>
        <end position="398"/>
    </location>
</feature>
<feature type="region of interest" description="Disordered" evidence="2">
    <location>
        <begin position="1251"/>
        <end position="1275"/>
    </location>
</feature>
<feature type="compositionally biased region" description="Polar residues" evidence="2">
    <location>
        <begin position="86"/>
        <end position="112"/>
    </location>
</feature>
<feature type="region of interest" description="Disordered" evidence="2">
    <location>
        <begin position="1294"/>
        <end position="1317"/>
    </location>
</feature>
<accession>A0AAW1RWW6</accession>
<evidence type="ECO:0000259" key="3">
    <source>
        <dbReference type="Pfam" id="PF07202"/>
    </source>
</evidence>
<protein>
    <recommendedName>
        <fullName evidence="3">Centromere protein J C-terminal domain-containing protein</fullName>
    </recommendedName>
</protein>
<feature type="region of interest" description="Disordered" evidence="2">
    <location>
        <begin position="171"/>
        <end position="222"/>
    </location>
</feature>
<evidence type="ECO:0000256" key="1">
    <source>
        <dbReference type="ARBA" id="ARBA00005627"/>
    </source>
</evidence>
<feature type="region of interest" description="Disordered" evidence="2">
    <location>
        <begin position="711"/>
        <end position="859"/>
    </location>
</feature>
<feature type="region of interest" description="Disordered" evidence="2">
    <location>
        <begin position="63"/>
        <end position="132"/>
    </location>
</feature>
<feature type="compositionally biased region" description="Polar residues" evidence="2">
    <location>
        <begin position="812"/>
        <end position="823"/>
    </location>
</feature>
<feature type="compositionally biased region" description="Polar residues" evidence="2">
    <location>
        <begin position="451"/>
        <end position="483"/>
    </location>
</feature>
<proteinExistence type="inferred from homology"/>
<feature type="region of interest" description="Disordered" evidence="2">
    <location>
        <begin position="1176"/>
        <end position="1234"/>
    </location>
</feature>
<name>A0AAW1RWW6_9CHLO</name>
<feature type="compositionally biased region" description="Low complexity" evidence="2">
    <location>
        <begin position="71"/>
        <end position="85"/>
    </location>
</feature>
<evidence type="ECO:0000313" key="5">
    <source>
        <dbReference type="Proteomes" id="UP001438707"/>
    </source>
</evidence>
<keyword evidence="5" id="KW-1185">Reference proteome</keyword>
<evidence type="ECO:0000256" key="2">
    <source>
        <dbReference type="SAM" id="MobiDB-lite"/>
    </source>
</evidence>
<sequence length="1502" mass="160974">MADRENSSELANLREAPSKRRPDPGCSETYAGSAAKAKRPFLKRGVGTQARITATQRKKYVPKGGFVLTPQGEQEAGQCGAQAQGTSSLEQSQPGIYASNLQPLQAPTSQQEGVLVESDTAGPGSAAYGISIGERPAPLQGLQAHASDQHEEAEMYQATAVPCYHPPILKSQASHTLQQGPDGDALEMQSETKMLLGSSPSDMAAQHAAEAASQFPAPTGIDPHRAQEAMELEEFQLLERQLSHETAGPHAQFLSRHRASDGSAANAPDVLPVSQPDKVAMTAPSSNGMSGHAVNDPSQASRIIPSSNQDLYRHQAGLPNTHIGAPSGMYSAQSPAHPESPYARGLSDAAPQQQHPLWQQPGHADAPAPASTSETDQGGGGAQLAAEDHLVPDWREQADWAGPDMQANRQASAAMPHHSHPSMSATSTKPSSSLPDESSQWQPGSRKWSAEVQTGHASTSQQTEAATLCWDSQTMGAGHSTTCAKPPAEGHTGNDPEGFGLANATAQTSMDIRAPSNAQANSNFVRQLFRPQRRTAHAQVAAAPSRPAHAQQDPAKGAHEEHGESAQIAALEAELGELQAERGRVTGLKQRLDKALAELESERKELKHSREEQEAQMAAQREEDSKRLKREKRVLEKQSQALLRLPGRKERHEVEALEAVLEQTKRDGKAKEARHRLTVERLRRQIVELQERNGELQEEVRWHEANRLASWDCRAGPPQPQGKSQVRQNKASKPPASSQDPQQQHMSAHQDVTMSHSCRSHAASPAPSSHLGIFPDDQSPSSAPLLGEDSAPMANCEHPSSQHDAVSAAALHQTQGANAAQRSLQDHAVGRIKSQPHHSQAFPAAARSQLQASGPAGVNAKHHAHCSPWSNEGEALYGSATGYSKHLAPCSIALGADHALQDSSRHGPQTLSHPQPGAMHRPRSAPVTNQQPGVPEAGHLDGPQLPVWIENGPAESRSSTLASQTPTEMHLVEHEQRAAAKCFSRQPPQAIERTVGPAFAMPHAAQQNGSHAVGLPSMPSPASGDHRLLKTWDSDVAAAVGRASLRDGHGAMEGPTSSSFLALHGLTPTSSHSTPRHFSTQNAWGVEPMRENGEPSVHVQQGHQASMGSGCQPATHTVWAHGQTGVAADMLRASWQQGQPGHPHAMQPLPGLLASWQAPTQLPQAPNHRQARDAWPVLPSHSIPGPVQASAQLPCAPAPRPDRGSWPIHPSQDQPPPLGETASTISGQGQAGIVHEGTPDALRHLQDLTAESQRSSAADVLQASQSDSDRNRARREHIHDAVGQVPQELHTQIKGNGMTQPSSHGGGGRPSTEALRHMHPSTRQPLAPISVNTYPPESAILYKPPTSMQATPHRASTDWLPATSQADSAYGWQDSRPSAFGGRDVPLQKGSANAEAKGDQAFTSCTIIQETRHPNGKLEQVFDDGRRVVTFPNGTRRHFLPDGRTQLQFSNGDCKCQHVDGTVEYFYAEVQTWHTTYPDRLEVFHFPNGQTEAHHPATLSSN</sequence>
<feature type="domain" description="Centromere protein J C-terminal" evidence="3">
    <location>
        <begin position="1409"/>
        <end position="1437"/>
    </location>
</feature>
<feature type="region of interest" description="Disordered" evidence="2">
    <location>
        <begin position="244"/>
        <end position="565"/>
    </location>
</feature>
<feature type="compositionally biased region" description="Low complexity" evidence="2">
    <location>
        <begin position="204"/>
        <end position="218"/>
    </location>
</feature>
<organism evidence="4 5">
    <name type="scientific">Apatococcus lobatus</name>
    <dbReference type="NCBI Taxonomy" id="904363"/>
    <lineage>
        <taxon>Eukaryota</taxon>
        <taxon>Viridiplantae</taxon>
        <taxon>Chlorophyta</taxon>
        <taxon>core chlorophytes</taxon>
        <taxon>Trebouxiophyceae</taxon>
        <taxon>Chlorellales</taxon>
        <taxon>Chlorellaceae</taxon>
        <taxon>Apatococcus</taxon>
    </lineage>
</organism>
<feature type="compositionally biased region" description="Polar residues" evidence="2">
    <location>
        <begin position="504"/>
        <end position="525"/>
    </location>
</feature>
<dbReference type="InterPro" id="IPR047002">
    <property type="entry name" value="Tcp10_C_sf"/>
</dbReference>
<feature type="region of interest" description="Disordered" evidence="2">
    <location>
        <begin position="1"/>
        <end position="42"/>
    </location>
</feature>
<feature type="compositionally biased region" description="Low complexity" evidence="2">
    <location>
        <begin position="421"/>
        <end position="433"/>
    </location>
</feature>
<feature type="compositionally biased region" description="Polar residues" evidence="2">
    <location>
        <begin position="721"/>
        <end position="754"/>
    </location>
</feature>
<feature type="compositionally biased region" description="Polar residues" evidence="2">
    <location>
        <begin position="1294"/>
        <end position="1303"/>
    </location>
</feature>
<comment type="similarity">
    <text evidence="1">Belongs to the TCP10 family.</text>
</comment>